<gene>
    <name evidence="1" type="ORF">ACFPOF_16565</name>
</gene>
<keyword evidence="2" id="KW-1185">Reference proteome</keyword>
<protein>
    <submittedName>
        <fullName evidence="1">Ribonuclease H-like YkuK family protein</fullName>
    </submittedName>
</protein>
<dbReference type="PANTHER" id="PTHR39961">
    <property type="entry name" value="HYPOTHETICAL CYTOSOLIC PROTEIN"/>
    <property type="match status" value="1"/>
</dbReference>
<dbReference type="PANTHER" id="PTHR39961:SF1">
    <property type="entry name" value="DUF458 DOMAIN-CONTAINING PROTEIN"/>
    <property type="match status" value="1"/>
</dbReference>
<evidence type="ECO:0000313" key="1">
    <source>
        <dbReference type="EMBL" id="MFC5404348.1"/>
    </source>
</evidence>
<comment type="caution">
    <text evidence="1">The sequence shown here is derived from an EMBL/GenBank/DDBJ whole genome shotgun (WGS) entry which is preliminary data.</text>
</comment>
<sequence>MKRRRQSPVHETLFRNLSEKNLNIDDVFERISRFMREEPRAAYQLIIGTDAQVHAGHTKFVTSVVIYRPGRGAWFCYRQTIVPREIRSLQEKLSLETTLSQELAALVDGDRRGMLEDILLPYVYQGAELQVFVDIDAGTDAKRNKTSAYVADMVGRVEAMGLTARVKPEAIGASAVANRFTKTPYRGGGSLSAAAAGTLRR</sequence>
<proteinExistence type="predicted"/>
<reference evidence="2" key="1">
    <citation type="journal article" date="2019" name="Int. J. Syst. Evol. Microbiol.">
        <title>The Global Catalogue of Microorganisms (GCM) 10K type strain sequencing project: providing services to taxonomists for standard genome sequencing and annotation.</title>
        <authorList>
            <consortium name="The Broad Institute Genomics Platform"/>
            <consortium name="The Broad Institute Genome Sequencing Center for Infectious Disease"/>
            <person name="Wu L."/>
            <person name="Ma J."/>
        </authorList>
    </citation>
    <scope>NUCLEOTIDE SEQUENCE [LARGE SCALE GENOMIC DNA]</scope>
    <source>
        <strain evidence="2">CGMCC 1.18575</strain>
    </source>
</reference>
<dbReference type="EMBL" id="JBHSMI010000028">
    <property type="protein sequence ID" value="MFC5404348.1"/>
    <property type="molecule type" value="Genomic_DNA"/>
</dbReference>
<organism evidence="1 2">
    <name type="scientific">Cohnella soli</name>
    <dbReference type="NCBI Taxonomy" id="425005"/>
    <lineage>
        <taxon>Bacteria</taxon>
        <taxon>Bacillati</taxon>
        <taxon>Bacillota</taxon>
        <taxon>Bacilli</taxon>
        <taxon>Bacillales</taxon>
        <taxon>Paenibacillaceae</taxon>
        <taxon>Cohnella</taxon>
    </lineage>
</organism>
<name>A0ABW0HUZ7_9BACL</name>
<dbReference type="Proteomes" id="UP001596113">
    <property type="component" value="Unassembled WGS sequence"/>
</dbReference>
<dbReference type="InterPro" id="IPR007405">
    <property type="entry name" value="Phage_KVP40_Orf299"/>
</dbReference>
<accession>A0ABW0HUZ7</accession>
<dbReference type="Pfam" id="PF04308">
    <property type="entry name" value="RNaseH_like"/>
    <property type="match status" value="1"/>
</dbReference>
<dbReference type="RefSeq" id="WP_378134585.1">
    <property type="nucleotide sequence ID" value="NZ_JBHSMI010000028.1"/>
</dbReference>
<evidence type="ECO:0000313" key="2">
    <source>
        <dbReference type="Proteomes" id="UP001596113"/>
    </source>
</evidence>